<dbReference type="AlphaFoldDB" id="A0A2X1NF00"/>
<dbReference type="Proteomes" id="UP000250780">
    <property type="component" value="Unassembled WGS sequence"/>
</dbReference>
<evidence type="ECO:0000313" key="2">
    <source>
        <dbReference type="Proteomes" id="UP000250780"/>
    </source>
</evidence>
<evidence type="ECO:0000313" key="1">
    <source>
        <dbReference type="EMBL" id="SPX20044.1"/>
    </source>
</evidence>
<sequence length="53" mass="5884">MKLLILGNHTCGNRGDSAILRGLLDAINILNPHAEVDVISRYPVSSSWLLNRR</sequence>
<dbReference type="PANTHER" id="PTHR36836">
    <property type="entry name" value="COLANIC ACID BIOSYNTHESIS PROTEIN WCAK"/>
    <property type="match status" value="1"/>
</dbReference>
<dbReference type="PANTHER" id="PTHR36836:SF1">
    <property type="entry name" value="COLANIC ACID BIOSYNTHESIS PROTEIN WCAK"/>
    <property type="match status" value="1"/>
</dbReference>
<reference evidence="1 2" key="1">
    <citation type="submission" date="2018-06" db="EMBL/GenBank/DDBJ databases">
        <authorList>
            <consortium name="Pathogen Informatics"/>
            <person name="Doyle S."/>
        </authorList>
    </citation>
    <scope>NUCLEOTIDE SEQUENCE [LARGE SCALE GENOMIC DNA]</scope>
    <source>
        <strain evidence="1 2">NCTC9073</strain>
    </source>
</reference>
<accession>A0A2X1NF00</accession>
<name>A0A2X1NF00_ECOLX</name>
<gene>
    <name evidence="1" type="primary">wcaK_2</name>
    <name evidence="1" type="ORF">NCTC9073_06201</name>
</gene>
<proteinExistence type="predicted"/>
<organism evidence="1 2">
    <name type="scientific">Escherichia coli</name>
    <dbReference type="NCBI Taxonomy" id="562"/>
    <lineage>
        <taxon>Bacteria</taxon>
        <taxon>Pseudomonadati</taxon>
        <taxon>Pseudomonadota</taxon>
        <taxon>Gammaproteobacteria</taxon>
        <taxon>Enterobacterales</taxon>
        <taxon>Enterobacteriaceae</taxon>
        <taxon>Escherichia</taxon>
    </lineage>
</organism>
<dbReference type="EMBL" id="UASD01000010">
    <property type="protein sequence ID" value="SPX20044.1"/>
    <property type="molecule type" value="Genomic_DNA"/>
</dbReference>
<protein>
    <submittedName>
        <fullName evidence="1">Colanic acid biosynthesis protein</fullName>
    </submittedName>
</protein>